<evidence type="ECO:0000313" key="1">
    <source>
        <dbReference type="EMBL" id="KZL14355.1"/>
    </source>
</evidence>
<dbReference type="Proteomes" id="UP000076577">
    <property type="component" value="Unassembled WGS sequence"/>
</dbReference>
<sequence length="123" mass="14049">MTNYGEAEWATRAKIRRTVRDKVRKKFEADLSLSPKKSADDLMFSPQAQRLIVTRLIQVTRDGAMGAEHKEMLTLLAQSIASTGLGIGQMGGTSRHVKSIHKNHTRYLDKFFLHQYKFEGSRR</sequence>
<dbReference type="OrthoDB" id="7869618at2"/>
<dbReference type="AlphaFoldDB" id="A0A165VKZ1"/>
<dbReference type="PATRIC" id="fig|989403.3.peg.4093"/>
<proteinExistence type="predicted"/>
<dbReference type="STRING" id="989403.SAMN05421798_1546"/>
<reference evidence="1 2" key="1">
    <citation type="journal article" date="2016" name="Front. Microbiol.">
        <title>Comparative Genomic Analysis Reveals a Diverse Repertoire of Genes Involved in Prokaryote-Eukaryote Interactions within the Pseudovibrio Genus.</title>
        <authorList>
            <person name="Romano S."/>
            <person name="Fernandez-Guerra A."/>
            <person name="Reen F.J."/>
            <person name="Glockner F.O."/>
            <person name="Crowley S.P."/>
            <person name="O'Sullivan O."/>
            <person name="Cotter P.D."/>
            <person name="Adams C."/>
            <person name="Dobson A.D."/>
            <person name="O'Gara F."/>
        </authorList>
    </citation>
    <scope>NUCLEOTIDE SEQUENCE [LARGE SCALE GENOMIC DNA]</scope>
    <source>
        <strain evidence="1 2">Ad2</strain>
    </source>
</reference>
<keyword evidence="2" id="KW-1185">Reference proteome</keyword>
<dbReference type="EMBL" id="LMCB01000091">
    <property type="protein sequence ID" value="KZL14355.1"/>
    <property type="molecule type" value="Genomic_DNA"/>
</dbReference>
<accession>A0A165VKZ1</accession>
<comment type="caution">
    <text evidence="1">The sequence shown here is derived from an EMBL/GenBank/DDBJ whole genome shotgun (WGS) entry which is preliminary data.</text>
</comment>
<organism evidence="1 2">
    <name type="scientific">Pseudovibrio axinellae</name>
    <dbReference type="NCBI Taxonomy" id="989403"/>
    <lineage>
        <taxon>Bacteria</taxon>
        <taxon>Pseudomonadati</taxon>
        <taxon>Pseudomonadota</taxon>
        <taxon>Alphaproteobacteria</taxon>
        <taxon>Hyphomicrobiales</taxon>
        <taxon>Stappiaceae</taxon>
        <taxon>Pseudovibrio</taxon>
    </lineage>
</organism>
<evidence type="ECO:0000313" key="2">
    <source>
        <dbReference type="Proteomes" id="UP000076577"/>
    </source>
</evidence>
<name>A0A165VKZ1_9HYPH</name>
<gene>
    <name evidence="1" type="ORF">PsAD2_03759</name>
</gene>
<dbReference type="RefSeq" id="WP_068009434.1">
    <property type="nucleotide sequence ID" value="NZ_FOFM01000054.1"/>
</dbReference>
<protein>
    <submittedName>
        <fullName evidence="1">Uncharacterized protein</fullName>
    </submittedName>
</protein>